<evidence type="ECO:0000256" key="7">
    <source>
        <dbReference type="ARBA" id="ARBA00023034"/>
    </source>
</evidence>
<keyword evidence="13" id="KW-1185">Reference proteome</keyword>
<feature type="transmembrane region" description="Helical" evidence="11">
    <location>
        <begin position="122"/>
        <end position="140"/>
    </location>
</feature>
<organism evidence="12 13">
    <name type="scientific">Amblyomma americanum</name>
    <name type="common">Lone star tick</name>
    <dbReference type="NCBI Taxonomy" id="6943"/>
    <lineage>
        <taxon>Eukaryota</taxon>
        <taxon>Metazoa</taxon>
        <taxon>Ecdysozoa</taxon>
        <taxon>Arthropoda</taxon>
        <taxon>Chelicerata</taxon>
        <taxon>Arachnida</taxon>
        <taxon>Acari</taxon>
        <taxon>Parasitiformes</taxon>
        <taxon>Ixodida</taxon>
        <taxon>Ixodoidea</taxon>
        <taxon>Ixodidae</taxon>
        <taxon>Amblyomminae</taxon>
        <taxon>Amblyomma</taxon>
    </lineage>
</organism>
<keyword evidence="9" id="KW-0325">Glycoprotein</keyword>
<dbReference type="AlphaFoldDB" id="A0AAQ4ES70"/>
<comment type="similarity">
    <text evidence="2">Belongs to the galactose-3-O-sulfotransferase family.</text>
</comment>
<evidence type="ECO:0000313" key="12">
    <source>
        <dbReference type="EMBL" id="KAK8777353.1"/>
    </source>
</evidence>
<keyword evidence="3" id="KW-0808">Transferase</keyword>
<dbReference type="Proteomes" id="UP001321473">
    <property type="component" value="Unassembled WGS sequence"/>
</dbReference>
<keyword evidence="6 11" id="KW-1133">Transmembrane helix</keyword>
<comment type="subcellular location">
    <subcellularLocation>
        <location evidence="1">Golgi apparatus membrane</location>
        <topology evidence="1">Single-pass type II membrane protein</topology>
    </subcellularLocation>
</comment>
<dbReference type="InterPro" id="IPR009729">
    <property type="entry name" value="Gal-3-0_sulfotransfrase"/>
</dbReference>
<feature type="compositionally biased region" description="Basic residues" evidence="10">
    <location>
        <begin position="498"/>
        <end position="507"/>
    </location>
</feature>
<keyword evidence="4 11" id="KW-0812">Transmembrane</keyword>
<evidence type="ECO:0000256" key="11">
    <source>
        <dbReference type="SAM" id="Phobius"/>
    </source>
</evidence>
<dbReference type="InterPro" id="IPR027417">
    <property type="entry name" value="P-loop_NTPase"/>
</dbReference>
<dbReference type="PANTHER" id="PTHR14647:SF87">
    <property type="entry name" value="PUTATIVE-RELATED"/>
    <property type="match status" value="1"/>
</dbReference>
<gene>
    <name evidence="12" type="ORF">V5799_029302</name>
</gene>
<comment type="caution">
    <text evidence="12">The sequence shown here is derived from an EMBL/GenBank/DDBJ whole genome shotgun (WGS) entry which is preliminary data.</text>
</comment>
<dbReference type="PANTHER" id="PTHR14647">
    <property type="entry name" value="GALACTOSE-3-O-SULFOTRANSFERASE"/>
    <property type="match status" value="1"/>
</dbReference>
<dbReference type="SUPFAM" id="SSF52540">
    <property type="entry name" value="P-loop containing nucleoside triphosphate hydrolases"/>
    <property type="match status" value="1"/>
</dbReference>
<evidence type="ECO:0000313" key="13">
    <source>
        <dbReference type="Proteomes" id="UP001321473"/>
    </source>
</evidence>
<keyword evidence="8 11" id="KW-0472">Membrane</keyword>
<evidence type="ECO:0000256" key="2">
    <source>
        <dbReference type="ARBA" id="ARBA00008124"/>
    </source>
</evidence>
<evidence type="ECO:0000256" key="3">
    <source>
        <dbReference type="ARBA" id="ARBA00022679"/>
    </source>
</evidence>
<dbReference type="GO" id="GO:0009247">
    <property type="term" value="P:glycolipid biosynthetic process"/>
    <property type="evidence" value="ECO:0007669"/>
    <property type="project" value="InterPro"/>
</dbReference>
<evidence type="ECO:0000256" key="6">
    <source>
        <dbReference type="ARBA" id="ARBA00022989"/>
    </source>
</evidence>
<name>A0AAQ4ES70_AMBAM</name>
<evidence type="ECO:0000256" key="5">
    <source>
        <dbReference type="ARBA" id="ARBA00022968"/>
    </source>
</evidence>
<protein>
    <recommendedName>
        <fullName evidence="14">Galactose-3-o-sulfotransferase</fullName>
    </recommendedName>
</protein>
<keyword evidence="7" id="KW-0333">Golgi apparatus</keyword>
<sequence>MNLISIVTSLGSGTHSLWAFVSSLRQGKVVLRGEAVLSVEEVLCGEAVLCNEVVLCGEAVLSGEEVRCGEAVLRYEVVLCGKVMLGCEKCCAVRRCAVKRTSQSEQLQASRPDEMLRHFQRVLATCMVFLSISLVGILFVTTRTRIQQQYATSAQALTDNTSSHDSCEPRTNIVFLKTHKCASSTVMNIFLRFGTEHGLNFVLPKSHFTHYLGHPDLFSRRLVANITAYNMSYNILTHHTRYNGREMHELMPADSVYVTILRRPDALFESLYSYCKLDTIFKRNLTTFVRDQNLTGYLARHRVIERRIGLNQMSFDLGFNGPFTSQKTVDKFIGEIHSAFDLVMLAERLDESLVLLKHLLCWNTTDMVALKINSRYSAYKEKLSNETKQRILNLNSVDWQLYEHFAKVFDDRVKAFGEDRMAEEVEELRAAQREYYDRCVMAEGSMEKMSPYYKRKDVVAFKAKDHSSLCQSLTLTELEFHERVKKIQEAKIRKYISKHKSGHSTKRAARDVAAPARTFQRSRTAGR</sequence>
<proteinExistence type="inferred from homology"/>
<evidence type="ECO:0000256" key="9">
    <source>
        <dbReference type="ARBA" id="ARBA00023180"/>
    </source>
</evidence>
<evidence type="ECO:0000256" key="4">
    <source>
        <dbReference type="ARBA" id="ARBA00022692"/>
    </source>
</evidence>
<evidence type="ECO:0000256" key="1">
    <source>
        <dbReference type="ARBA" id="ARBA00004323"/>
    </source>
</evidence>
<keyword evidence="5" id="KW-0735">Signal-anchor</keyword>
<evidence type="ECO:0008006" key="14">
    <source>
        <dbReference type="Google" id="ProtNLM"/>
    </source>
</evidence>
<evidence type="ECO:0000256" key="8">
    <source>
        <dbReference type="ARBA" id="ARBA00023136"/>
    </source>
</evidence>
<reference evidence="12 13" key="1">
    <citation type="journal article" date="2023" name="Arcadia Sci">
        <title>De novo assembly of a long-read Amblyomma americanum tick genome.</title>
        <authorList>
            <person name="Chou S."/>
            <person name="Poskanzer K.E."/>
            <person name="Rollins M."/>
            <person name="Thuy-Boun P.S."/>
        </authorList>
    </citation>
    <scope>NUCLEOTIDE SEQUENCE [LARGE SCALE GENOMIC DNA]</scope>
    <source>
        <strain evidence="12">F_SG_1</strain>
        <tissue evidence="12">Salivary glands</tissue>
    </source>
</reference>
<accession>A0AAQ4ES70</accession>
<dbReference type="GO" id="GO:0000139">
    <property type="term" value="C:Golgi membrane"/>
    <property type="evidence" value="ECO:0007669"/>
    <property type="project" value="UniProtKB-SubCell"/>
</dbReference>
<feature type="region of interest" description="Disordered" evidence="10">
    <location>
        <begin position="498"/>
        <end position="527"/>
    </location>
</feature>
<dbReference type="Gene3D" id="3.40.50.300">
    <property type="entry name" value="P-loop containing nucleotide triphosphate hydrolases"/>
    <property type="match status" value="1"/>
</dbReference>
<evidence type="ECO:0000256" key="10">
    <source>
        <dbReference type="SAM" id="MobiDB-lite"/>
    </source>
</evidence>
<dbReference type="GO" id="GO:0001733">
    <property type="term" value="F:galactosylceramide sulfotransferase activity"/>
    <property type="evidence" value="ECO:0007669"/>
    <property type="project" value="InterPro"/>
</dbReference>
<dbReference type="EMBL" id="JARKHS020011955">
    <property type="protein sequence ID" value="KAK8777353.1"/>
    <property type="molecule type" value="Genomic_DNA"/>
</dbReference>
<dbReference type="Pfam" id="PF06990">
    <property type="entry name" value="Gal-3-0_sulfotr"/>
    <property type="match status" value="1"/>
</dbReference>